<keyword evidence="3" id="KW-0378">Hydrolase</keyword>
<proteinExistence type="predicted"/>
<sequence>MCLRWTIGGIARQYGAMSLLLAILTTIGWHPAAATAIEAVNVTPERVTVRFDDYVANASAFVLDGPDRIAIDVSGARAGDGGDAAGPIRTVRQGQYDPETARIVLDLARPAIFQNGRFSEDGRAFTLDIRPASSIAFASAASAGRASFFPPMAFRARPPSGRGELTVRLPRATAPGTAPLPTIQGPTGRPLVVIDAGHGGHDPGAISPHGGRREKDATLAIAIATRDALLQSGRVRVALTRSDDRFLVLEERYEIARRLGAELFISIHADSAENRDARGATIYTLSEVASDRESESLARRENSADVINGVDLGGADEDVRSILIDLTQRETMNISSRFANLLYRDARQTFPFTGDYHRFAGFVVLKAPDMPSILLETGYLTNEADVERLFSREGQRNIARGLTRAIETHFARGLTGTR</sequence>
<gene>
    <name evidence="5" type="ORF">H6P80_12875</name>
</gene>
<evidence type="ECO:0000313" key="5">
    <source>
        <dbReference type="EMBL" id="MBC2778511.1"/>
    </source>
</evidence>
<evidence type="ECO:0000259" key="4">
    <source>
        <dbReference type="SMART" id="SM00646"/>
    </source>
</evidence>
<dbReference type="Gene3D" id="2.60.40.3500">
    <property type="match status" value="1"/>
</dbReference>
<comment type="caution">
    <text evidence="5">The sequence shown here is derived from an EMBL/GenBank/DDBJ whole genome shotgun (WGS) entry which is preliminary data.</text>
</comment>
<dbReference type="EC" id="3.5.1.28" evidence="2"/>
<feature type="domain" description="MurNAc-LAA" evidence="4">
    <location>
        <begin position="253"/>
        <end position="407"/>
    </location>
</feature>
<evidence type="ECO:0000313" key="6">
    <source>
        <dbReference type="Proteomes" id="UP000564378"/>
    </source>
</evidence>
<dbReference type="PANTHER" id="PTHR30404">
    <property type="entry name" value="N-ACETYLMURAMOYL-L-ALANINE AMIDASE"/>
    <property type="match status" value="1"/>
</dbReference>
<dbReference type="SUPFAM" id="SSF53187">
    <property type="entry name" value="Zn-dependent exopeptidases"/>
    <property type="match status" value="1"/>
</dbReference>
<dbReference type="InterPro" id="IPR021731">
    <property type="entry name" value="AMIN_dom"/>
</dbReference>
<evidence type="ECO:0000256" key="3">
    <source>
        <dbReference type="ARBA" id="ARBA00022801"/>
    </source>
</evidence>
<dbReference type="InterPro" id="IPR050695">
    <property type="entry name" value="N-acetylmuramoyl_amidase_3"/>
</dbReference>
<protein>
    <recommendedName>
        <fullName evidence="2">N-acetylmuramoyl-L-alanine amidase</fullName>
        <ecNumber evidence="2">3.5.1.28</ecNumber>
    </recommendedName>
</protein>
<dbReference type="Gene3D" id="3.40.630.40">
    <property type="entry name" value="Zn-dependent exopeptidases"/>
    <property type="match status" value="1"/>
</dbReference>
<dbReference type="GO" id="GO:0009253">
    <property type="term" value="P:peptidoglycan catabolic process"/>
    <property type="evidence" value="ECO:0007669"/>
    <property type="project" value="InterPro"/>
</dbReference>
<dbReference type="PANTHER" id="PTHR30404:SF0">
    <property type="entry name" value="N-ACETYLMURAMOYL-L-ALANINE AMIDASE AMIC"/>
    <property type="match status" value="1"/>
</dbReference>
<accession>A0A842I198</accession>
<organism evidence="5 6">
    <name type="scientific">Parasphingopyxis marina</name>
    <dbReference type="NCBI Taxonomy" id="2761622"/>
    <lineage>
        <taxon>Bacteria</taxon>
        <taxon>Pseudomonadati</taxon>
        <taxon>Pseudomonadota</taxon>
        <taxon>Alphaproteobacteria</taxon>
        <taxon>Sphingomonadales</taxon>
        <taxon>Sphingomonadaceae</taxon>
        <taxon>Parasphingopyxis</taxon>
    </lineage>
</organism>
<dbReference type="CDD" id="cd02696">
    <property type="entry name" value="MurNAc-LAA"/>
    <property type="match status" value="1"/>
</dbReference>
<evidence type="ECO:0000256" key="2">
    <source>
        <dbReference type="ARBA" id="ARBA00011901"/>
    </source>
</evidence>
<dbReference type="Pfam" id="PF01520">
    <property type="entry name" value="Amidase_3"/>
    <property type="match status" value="1"/>
</dbReference>
<dbReference type="EMBL" id="JACJVJ010000002">
    <property type="protein sequence ID" value="MBC2778511.1"/>
    <property type="molecule type" value="Genomic_DNA"/>
</dbReference>
<dbReference type="InterPro" id="IPR002508">
    <property type="entry name" value="MurNAc-LAA_cat"/>
</dbReference>
<dbReference type="RefSeq" id="WP_185801763.1">
    <property type="nucleotide sequence ID" value="NZ_JACJVJ010000002.1"/>
</dbReference>
<dbReference type="GO" id="GO:0030288">
    <property type="term" value="C:outer membrane-bounded periplasmic space"/>
    <property type="evidence" value="ECO:0007669"/>
    <property type="project" value="TreeGrafter"/>
</dbReference>
<dbReference type="AlphaFoldDB" id="A0A842I198"/>
<dbReference type="SMART" id="SM00646">
    <property type="entry name" value="Ami_3"/>
    <property type="match status" value="1"/>
</dbReference>
<dbReference type="GO" id="GO:0008745">
    <property type="term" value="F:N-acetylmuramoyl-L-alanine amidase activity"/>
    <property type="evidence" value="ECO:0007669"/>
    <property type="project" value="UniProtKB-EC"/>
</dbReference>
<dbReference type="Pfam" id="PF11741">
    <property type="entry name" value="AMIN"/>
    <property type="match status" value="1"/>
</dbReference>
<evidence type="ECO:0000256" key="1">
    <source>
        <dbReference type="ARBA" id="ARBA00001561"/>
    </source>
</evidence>
<reference evidence="5 6" key="1">
    <citation type="submission" date="2020-08" db="EMBL/GenBank/DDBJ databases">
        <title>Draft genome sequence of Parasphingopyxis sp. GrpM-11.</title>
        <authorList>
            <person name="Oh J."/>
            <person name="Roh D.-H."/>
        </authorList>
    </citation>
    <scope>NUCLEOTIDE SEQUENCE [LARGE SCALE GENOMIC DNA]</scope>
    <source>
        <strain evidence="5 6">GrpM-11</strain>
    </source>
</reference>
<comment type="catalytic activity">
    <reaction evidence="1">
        <text>Hydrolyzes the link between N-acetylmuramoyl residues and L-amino acid residues in certain cell-wall glycopeptides.</text>
        <dbReference type="EC" id="3.5.1.28"/>
    </reaction>
</comment>
<keyword evidence="6" id="KW-1185">Reference proteome</keyword>
<dbReference type="Proteomes" id="UP000564378">
    <property type="component" value="Unassembled WGS sequence"/>
</dbReference>
<name>A0A842I198_9SPHN</name>